<dbReference type="Pfam" id="PF19291">
    <property type="entry name" value="TREH_N"/>
    <property type="match status" value="1"/>
</dbReference>
<evidence type="ECO:0000313" key="3">
    <source>
        <dbReference type="EMBL" id="QDP97490.1"/>
    </source>
</evidence>
<protein>
    <submittedName>
        <fullName evidence="3">Glycoside hydrolase family 15 protein</fullName>
    </submittedName>
</protein>
<dbReference type="InterPro" id="IPR045582">
    <property type="entry name" value="Trehalase-like_N"/>
</dbReference>
<dbReference type="GO" id="GO:0005993">
    <property type="term" value="P:trehalose catabolic process"/>
    <property type="evidence" value="ECO:0007669"/>
    <property type="project" value="TreeGrafter"/>
</dbReference>
<name>A0A516Q223_9ACTN</name>
<dbReference type="KEGG" id="mik:FOE78_17625"/>
<proteinExistence type="predicted"/>
<organism evidence="3 4">
    <name type="scientific">Microlunatus elymi</name>
    <dbReference type="NCBI Taxonomy" id="2596828"/>
    <lineage>
        <taxon>Bacteria</taxon>
        <taxon>Bacillati</taxon>
        <taxon>Actinomycetota</taxon>
        <taxon>Actinomycetes</taxon>
        <taxon>Propionibacteriales</taxon>
        <taxon>Propionibacteriaceae</taxon>
        <taxon>Microlunatus</taxon>
    </lineage>
</organism>
<reference evidence="3 4" key="1">
    <citation type="submission" date="2019-07" db="EMBL/GenBank/DDBJ databases">
        <title>Microlunatus dokdonensis sp. nov. isolated from the rhizospheric soil of the wild plant Elymus tsukushiensis.</title>
        <authorList>
            <person name="Ghim S.-Y."/>
            <person name="Hwang Y.-J."/>
            <person name="Son J.-S."/>
            <person name="Shin J.-H."/>
        </authorList>
    </citation>
    <scope>NUCLEOTIDE SEQUENCE [LARGE SCALE GENOMIC DNA]</scope>
    <source>
        <strain evidence="3 4">KUDC0627</strain>
    </source>
</reference>
<dbReference type="PANTHER" id="PTHR31616:SF10">
    <property type="entry name" value="TREHALASE"/>
    <property type="match status" value="1"/>
</dbReference>
<dbReference type="PANTHER" id="PTHR31616">
    <property type="entry name" value="TREHALASE"/>
    <property type="match status" value="1"/>
</dbReference>
<evidence type="ECO:0000313" key="4">
    <source>
        <dbReference type="Proteomes" id="UP000319263"/>
    </source>
</evidence>
<sequence>MDPDATFPPHALRQYALLADGERGAVIGPRGDIAWLCAPRWDSPAVFSSLLGGNGLYAVTPTARFVWGGFYEDRSLIWRSRWVTVDGIIECREALAMPGDSDRVVLLRRILAVDGDAVLQVRLDLRADFGRKDPKLRRGHGIWSGTAAQIWSGTAGDLELRWSGGGDARPDRTGALELELKVPAGRHHDLILEIADGPLPDQPPDPDQAWRSTTQTWRAEVPALDDAIAARDAQHAYAVLRGMTSATGAMAAAATTSLPERAEQGRNYDYRYAWIRDQCMAGQALAATGAPELFDRHVDFVVDRVLADGERLRPAYTVTGEQIPDEEVLDVPGYPGGYSVTGNRVNSQFQLDALGETLLLFGAAATADRLTADGWRAAEIAAAAVEKRWREPEAGLWELENRQWTHSRLICVAGLRAVSAFAPEPARGNAWLALSERMLAETSAAALHPSGSWQRAPDDERVDAALLLPPLRGALPADDPRTLATLRTVQEELASDHYLYRFRQDSQPLGDAEGAFLLCGFTMAMALHQQGRQPDAMRWFERNRAACGPPGLFSEEYDVRQRQLRGNLPQAFVHAQLLEAAVRLGKPWPAGGGAIGAP</sequence>
<dbReference type="RefSeq" id="WP_143987449.1">
    <property type="nucleotide sequence ID" value="NZ_CP041692.1"/>
</dbReference>
<dbReference type="SUPFAM" id="SSF48208">
    <property type="entry name" value="Six-hairpin glycosidases"/>
    <property type="match status" value="1"/>
</dbReference>
<keyword evidence="3" id="KW-0378">Hydrolase</keyword>
<dbReference type="InterPro" id="IPR012341">
    <property type="entry name" value="6hp_glycosidase-like_sf"/>
</dbReference>
<dbReference type="OrthoDB" id="3902805at2"/>
<dbReference type="AlphaFoldDB" id="A0A516Q223"/>
<dbReference type="GO" id="GO:0015927">
    <property type="term" value="F:trehalase activity"/>
    <property type="evidence" value="ECO:0007669"/>
    <property type="project" value="TreeGrafter"/>
</dbReference>
<evidence type="ECO:0000259" key="2">
    <source>
        <dbReference type="Pfam" id="PF19291"/>
    </source>
</evidence>
<feature type="domain" description="GH15-like" evidence="1">
    <location>
        <begin position="245"/>
        <end position="581"/>
    </location>
</feature>
<keyword evidence="4" id="KW-1185">Reference proteome</keyword>
<evidence type="ECO:0000259" key="1">
    <source>
        <dbReference type="Pfam" id="PF00723"/>
    </source>
</evidence>
<dbReference type="EMBL" id="CP041692">
    <property type="protein sequence ID" value="QDP97490.1"/>
    <property type="molecule type" value="Genomic_DNA"/>
</dbReference>
<dbReference type="Pfam" id="PF00723">
    <property type="entry name" value="Glyco_hydro_15"/>
    <property type="match status" value="1"/>
</dbReference>
<gene>
    <name evidence="3" type="ORF">FOE78_17625</name>
</gene>
<dbReference type="InterPro" id="IPR008928">
    <property type="entry name" value="6-hairpin_glycosidase_sf"/>
</dbReference>
<dbReference type="InterPro" id="IPR011613">
    <property type="entry name" value="GH15-like"/>
</dbReference>
<accession>A0A516Q223</accession>
<feature type="domain" description="Trehalase-like N-terminal" evidence="2">
    <location>
        <begin position="12"/>
        <end position="137"/>
    </location>
</feature>
<dbReference type="Proteomes" id="UP000319263">
    <property type="component" value="Chromosome"/>
</dbReference>
<dbReference type="Gene3D" id="1.50.10.10">
    <property type="match status" value="1"/>
</dbReference>